<evidence type="ECO:0000313" key="2">
    <source>
        <dbReference type="EMBL" id="AUN97860.1"/>
    </source>
</evidence>
<keyword evidence="3" id="KW-1185">Reference proteome</keyword>
<feature type="signal peptide" evidence="1">
    <location>
        <begin position="1"/>
        <end position="23"/>
    </location>
</feature>
<name>A0A2K9NQQ2_BACTC</name>
<reference evidence="2 3" key="1">
    <citation type="submission" date="2018-01" db="EMBL/GenBank/DDBJ databases">
        <title>Complete genome sequence of Bacteriovorax stolpii DSM12778.</title>
        <authorList>
            <person name="Tang B."/>
            <person name="Chang J."/>
        </authorList>
    </citation>
    <scope>NUCLEOTIDE SEQUENCE [LARGE SCALE GENOMIC DNA]</scope>
    <source>
        <strain evidence="2 3">DSM 12778</strain>
    </source>
</reference>
<evidence type="ECO:0000313" key="3">
    <source>
        <dbReference type="Proteomes" id="UP000235584"/>
    </source>
</evidence>
<gene>
    <name evidence="2" type="ORF">C0V70_07010</name>
</gene>
<protein>
    <recommendedName>
        <fullName evidence="4">DUF2066 domain-containing protein</fullName>
    </recommendedName>
</protein>
<proteinExistence type="predicted"/>
<dbReference type="Proteomes" id="UP000235584">
    <property type="component" value="Chromosome"/>
</dbReference>
<keyword evidence="1" id="KW-0732">Signal</keyword>
<evidence type="ECO:0000256" key="1">
    <source>
        <dbReference type="SAM" id="SignalP"/>
    </source>
</evidence>
<sequence>MFMLNKSIALFLLVLCFSFNIYAEEVSVALKKDTLVSTDPAVKVPVLMLMTLNGYHQALTKELIARDLDSDKFWAKLEEKKLTDDQEIELLKPIFLNVTMLSQPANPTDEFERSVFKYDLDKAKVDALFNEYLSNLPDVTIKTFYIRPDIRIDDSMSWSDVGVSKAENFSGVIVESWKKWATTQFKNFGNVVVLDKDLTQIPSNMNAESVTLKWNSQLKRAEVFQDRKSARFELTAQYLLVNTKTNQTLVGFDFPTQKREFTIYNPKDLSSNLASLIYNLLNSQTVRINSSLELNRATSTLTMVEMKVTGKHGLFDITQVNSFLAEQFKDVGLVAELKSYSTEASVISVKSTLPVESLYARLAKDGGKYSLNEQKILLFSSENHSFAIIEKQANN</sequence>
<dbReference type="AlphaFoldDB" id="A0A2K9NQQ2"/>
<accession>A0A2K9NQQ2</accession>
<evidence type="ECO:0008006" key="4">
    <source>
        <dbReference type="Google" id="ProtNLM"/>
    </source>
</evidence>
<organism evidence="2 3">
    <name type="scientific">Bacteriovorax stolpii</name>
    <name type="common">Bdellovibrio stolpii</name>
    <dbReference type="NCBI Taxonomy" id="960"/>
    <lineage>
        <taxon>Bacteria</taxon>
        <taxon>Pseudomonadati</taxon>
        <taxon>Bdellovibrionota</taxon>
        <taxon>Bacteriovoracia</taxon>
        <taxon>Bacteriovoracales</taxon>
        <taxon>Bacteriovoracaceae</taxon>
        <taxon>Bacteriovorax</taxon>
    </lineage>
</organism>
<feature type="chain" id="PRO_5014746297" description="DUF2066 domain-containing protein" evidence="1">
    <location>
        <begin position="24"/>
        <end position="395"/>
    </location>
</feature>
<dbReference type="KEGG" id="bsto:C0V70_07010"/>
<dbReference type="EMBL" id="CP025704">
    <property type="protein sequence ID" value="AUN97860.1"/>
    <property type="molecule type" value="Genomic_DNA"/>
</dbReference>